<proteinExistence type="inferred from homology"/>
<comment type="similarity">
    <text evidence="2">Belongs to the glycosyl hydrolase 3 family.</text>
</comment>
<reference evidence="7" key="2">
    <citation type="submission" date="2020-09" db="EMBL/GenBank/DDBJ databases">
        <authorList>
            <person name="Sun Q."/>
            <person name="Zhou Y."/>
        </authorList>
    </citation>
    <scope>NUCLEOTIDE SEQUENCE</scope>
    <source>
        <strain evidence="7">CGMCC 1.15367</strain>
    </source>
</reference>
<comment type="catalytic activity">
    <reaction evidence="1">
        <text>Hydrolysis of terminal non-reducing N-acetyl-D-hexosamine residues in N-acetyl-beta-D-hexosaminides.</text>
        <dbReference type="EC" id="3.2.1.52"/>
    </reaction>
</comment>
<evidence type="ECO:0000313" key="7">
    <source>
        <dbReference type="EMBL" id="GGD87108.1"/>
    </source>
</evidence>
<dbReference type="GO" id="GO:0004563">
    <property type="term" value="F:beta-N-acetylhexosaminidase activity"/>
    <property type="evidence" value="ECO:0007669"/>
    <property type="project" value="UniProtKB-EC"/>
</dbReference>
<dbReference type="PROSITE" id="PS00775">
    <property type="entry name" value="GLYCOSYL_HYDROL_F3"/>
    <property type="match status" value="1"/>
</dbReference>
<evidence type="ECO:0000256" key="1">
    <source>
        <dbReference type="ARBA" id="ARBA00001231"/>
    </source>
</evidence>
<dbReference type="InterPro" id="IPR001764">
    <property type="entry name" value="Glyco_hydro_3_N"/>
</dbReference>
<sequence length="339" mass="35803">MQSKAWIAGCAGKRLSADEKAFFADERPFGFILFGRNIGEAGELRDLIAELKEIGGRATTPVLVDQEGGRVQRLRPPLAPSYPPAAVLGALHAAEPEAAERAAWLTGRLFAFDLAAYGFNFDCLPCLDLHVGGATKAIGDRAYAAAPDVVARLGGAAARGLAAGGLTPVMKHLPGHGRATMDSHLHLPRVEATRAELSASDIQPFRALNDLPAAMTAHILFKDIDATAPTTLSAIVIEDVIREEIGFDGLLMTDDMSMKALEGDMGELSRRAIAAGCDLALHCNGDMAEMRKVAGAVPELDGKAALRAEAAEVYGPARLEPADEAALREDYARLTSLVA</sequence>
<keyword evidence="5" id="KW-0326">Glycosidase</keyword>
<dbReference type="Proteomes" id="UP000644699">
    <property type="component" value="Unassembled WGS sequence"/>
</dbReference>
<evidence type="ECO:0000256" key="5">
    <source>
        <dbReference type="ARBA" id="ARBA00023295"/>
    </source>
</evidence>
<dbReference type="GO" id="GO:0009254">
    <property type="term" value="P:peptidoglycan turnover"/>
    <property type="evidence" value="ECO:0007669"/>
    <property type="project" value="TreeGrafter"/>
</dbReference>
<comment type="caution">
    <text evidence="7">The sequence shown here is derived from an EMBL/GenBank/DDBJ whole genome shotgun (WGS) entry which is preliminary data.</text>
</comment>
<dbReference type="Gene3D" id="3.20.20.300">
    <property type="entry name" value="Glycoside hydrolase, family 3, N-terminal domain"/>
    <property type="match status" value="1"/>
</dbReference>
<evidence type="ECO:0000256" key="3">
    <source>
        <dbReference type="ARBA" id="ARBA00012663"/>
    </source>
</evidence>
<keyword evidence="8" id="KW-1185">Reference proteome</keyword>
<dbReference type="SUPFAM" id="SSF51445">
    <property type="entry name" value="(Trans)glycosidases"/>
    <property type="match status" value="1"/>
</dbReference>
<dbReference type="RefSeq" id="WP_188906391.1">
    <property type="nucleotide sequence ID" value="NZ_BMIQ01000001.1"/>
</dbReference>
<dbReference type="InterPro" id="IPR050226">
    <property type="entry name" value="NagZ_Beta-hexosaminidase"/>
</dbReference>
<reference evidence="7" key="1">
    <citation type="journal article" date="2014" name="Int. J. Syst. Evol. Microbiol.">
        <title>Complete genome sequence of Corynebacterium casei LMG S-19264T (=DSM 44701T), isolated from a smear-ripened cheese.</title>
        <authorList>
            <consortium name="US DOE Joint Genome Institute (JGI-PGF)"/>
            <person name="Walter F."/>
            <person name="Albersmeier A."/>
            <person name="Kalinowski J."/>
            <person name="Ruckert C."/>
        </authorList>
    </citation>
    <scope>NUCLEOTIDE SEQUENCE</scope>
    <source>
        <strain evidence="7">CGMCC 1.15367</strain>
    </source>
</reference>
<dbReference type="NCBIfam" id="NF003740">
    <property type="entry name" value="PRK05337.1"/>
    <property type="match status" value="1"/>
</dbReference>
<dbReference type="AlphaFoldDB" id="A0A916ZBZ4"/>
<dbReference type="Pfam" id="PF00933">
    <property type="entry name" value="Glyco_hydro_3"/>
    <property type="match status" value="1"/>
</dbReference>
<dbReference type="PANTHER" id="PTHR30480">
    <property type="entry name" value="BETA-HEXOSAMINIDASE-RELATED"/>
    <property type="match status" value="1"/>
</dbReference>
<protein>
    <recommendedName>
        <fullName evidence="3">beta-N-acetylhexosaminidase</fullName>
        <ecNumber evidence="3">3.2.1.52</ecNumber>
    </recommendedName>
</protein>
<dbReference type="EC" id="3.2.1.52" evidence="3"/>
<dbReference type="EMBL" id="BMIQ01000001">
    <property type="protein sequence ID" value="GGD87108.1"/>
    <property type="molecule type" value="Genomic_DNA"/>
</dbReference>
<dbReference type="InterPro" id="IPR017853">
    <property type="entry name" value="GH"/>
</dbReference>
<dbReference type="PANTHER" id="PTHR30480:SF13">
    <property type="entry name" value="BETA-HEXOSAMINIDASE"/>
    <property type="match status" value="1"/>
</dbReference>
<accession>A0A916ZBZ4</accession>
<organism evidence="7 8">
    <name type="scientific">Aureimonas endophytica</name>
    <dbReference type="NCBI Taxonomy" id="2027858"/>
    <lineage>
        <taxon>Bacteria</taxon>
        <taxon>Pseudomonadati</taxon>
        <taxon>Pseudomonadota</taxon>
        <taxon>Alphaproteobacteria</taxon>
        <taxon>Hyphomicrobiales</taxon>
        <taxon>Aurantimonadaceae</taxon>
        <taxon>Aureimonas</taxon>
    </lineage>
</organism>
<keyword evidence="4" id="KW-0378">Hydrolase</keyword>
<gene>
    <name evidence="7" type="ORF">GCM10011390_02220</name>
</gene>
<evidence type="ECO:0000259" key="6">
    <source>
        <dbReference type="Pfam" id="PF00933"/>
    </source>
</evidence>
<dbReference type="GO" id="GO:0005975">
    <property type="term" value="P:carbohydrate metabolic process"/>
    <property type="evidence" value="ECO:0007669"/>
    <property type="project" value="InterPro"/>
</dbReference>
<dbReference type="InterPro" id="IPR019800">
    <property type="entry name" value="Glyco_hydro_3_AS"/>
</dbReference>
<dbReference type="InterPro" id="IPR036962">
    <property type="entry name" value="Glyco_hydro_3_N_sf"/>
</dbReference>
<evidence type="ECO:0000313" key="8">
    <source>
        <dbReference type="Proteomes" id="UP000644699"/>
    </source>
</evidence>
<feature type="domain" description="Glycoside hydrolase family 3 N-terminal" evidence="6">
    <location>
        <begin position="16"/>
        <end position="301"/>
    </location>
</feature>
<name>A0A916ZBZ4_9HYPH</name>
<evidence type="ECO:0000256" key="2">
    <source>
        <dbReference type="ARBA" id="ARBA00005336"/>
    </source>
</evidence>
<evidence type="ECO:0000256" key="4">
    <source>
        <dbReference type="ARBA" id="ARBA00022801"/>
    </source>
</evidence>